<dbReference type="GeneID" id="92363683"/>
<accession>A0A836GZT9</accession>
<dbReference type="GO" id="GO:0005737">
    <property type="term" value="C:cytoplasm"/>
    <property type="evidence" value="ECO:0007669"/>
    <property type="project" value="TreeGrafter"/>
</dbReference>
<dbReference type="InterPro" id="IPR052587">
    <property type="entry name" value="TELO2-interacting_protein_1"/>
</dbReference>
<evidence type="ECO:0000313" key="2">
    <source>
        <dbReference type="EMBL" id="KAG5484306.1"/>
    </source>
</evidence>
<sequence>MQEAFLSSVLLPLTEKTGEVERVAELLDMLEHCFIDAFKMRASSDKMKDVDPSTETGSTSGSLFASASSTSLDAGEEAKLLVVRAVANFHRAGAARHGSFFQTRDYHPHAALFILELLKSLNGNSQQWFRQLQLDSLDACLAIVEVIGMGNVRLCLPGVVSVAVRHIQRARHGKDSTKVCLAAIQLLCAALTISFSTAEPVTWVRDTATHLASALRTILEPSALVRGAHAPVTVAALKSFIASMLLSSAMAEVSTTPLGSLLVVAYAVVENMNHLHHLGDDVVGAADATSSFACTGSSVPSSPDDARMNNLMGSSWVVLAVVEALQYLRGVELLHLATTVARAPCLRHRLFPLQTPPRAAPSTAEPADVSESAVGIFLSVVRKCVHVVGTEMNEETLYTHRRPRKYPAGVVDEFLFCLAGALARLPTAAALGLDCCVEDDGFGDSDETVGERLTNALLSEYDAVLQDWDAYAVHPAVLYVLSRLVVWQFHPAQALRSLPSCPHLPATGLVTQDCGATESCTYPQPADLTAGAFEHLWSIVGQPHLWAITQDEELCTYQQVHHRQVVAATLLRFLALSAEALASGGGAAAAESNAERAEGLERLFTWTLYLVLEKATASGIVHEAAMRCVEVYSAASGETDTLSFLLRHSALIMDETSRAVREEHLRPAAASVLRGSLAFLERRYVRGEEGDSGDRSALGYSGTSLTALVRQRLSVTAMSASLTRASTKVVTLDEAAQVADFVASTIHVARDALQLCSRYDSTASAEDAIGRRAALSLLRDALDLAAYLNYCVPQEAMDEEQERRTTAAHTRVRALQSVVLEAVYAVLQHCTLHDQGAVVAVQTVVRGLTCFLTTTAALKWADVTRQRLIDEATERRRSTQRSLRGGCKAQLMSGEGEEDGTSEDECDDDPRRTPLPTPPPIDWPWTHYAPTAVAAAEMATGVDIALPRSHLHTIYRVYLSLFALLREPMAAFGAVAADPHARTGMERRKLGGVAVAPALFETLSGLEAIRLLAFDFLLHRMVEEVLPLVLLWHERARLSRIPTHTEERARVATRQFVEHLYEDCKDSADLQVSVMAKCRCFDLLPTSSPESSPSHPQL</sequence>
<dbReference type="EMBL" id="JAFHLR010000013">
    <property type="protein sequence ID" value="KAG5484306.1"/>
    <property type="molecule type" value="Genomic_DNA"/>
</dbReference>
<comment type="caution">
    <text evidence="2">The sequence shown here is derived from an EMBL/GenBank/DDBJ whole genome shotgun (WGS) entry which is preliminary data.</text>
</comment>
<dbReference type="PANTHER" id="PTHR18460">
    <property type="entry name" value="TEL2 INTERACTING PROTEIN 1 TTI1 FAMILY MEMBER"/>
    <property type="match status" value="1"/>
</dbReference>
<reference evidence="2 3" key="1">
    <citation type="submission" date="2021-02" db="EMBL/GenBank/DDBJ databases">
        <title>Leishmania (Mundinia) orientalis Genome sequencing and assembly.</title>
        <authorList>
            <person name="Almutairi H."/>
            <person name="Gatherer D."/>
        </authorList>
    </citation>
    <scope>NUCLEOTIDE SEQUENCE [LARGE SCALE GENOMIC DNA]</scope>
    <source>
        <strain evidence="2">LSCM4</strain>
    </source>
</reference>
<proteinExistence type="predicted"/>
<feature type="region of interest" description="Disordered" evidence="1">
    <location>
        <begin position="46"/>
        <end position="65"/>
    </location>
</feature>
<dbReference type="KEGG" id="loi:92363683"/>
<protein>
    <submittedName>
        <fullName evidence="2">Uncharacterized protein</fullName>
    </submittedName>
</protein>
<evidence type="ECO:0000313" key="3">
    <source>
        <dbReference type="Proteomes" id="UP000674143"/>
    </source>
</evidence>
<evidence type="ECO:0000256" key="1">
    <source>
        <dbReference type="SAM" id="MobiDB-lite"/>
    </source>
</evidence>
<organism evidence="2 3">
    <name type="scientific">Leishmania orientalis</name>
    <dbReference type="NCBI Taxonomy" id="2249476"/>
    <lineage>
        <taxon>Eukaryota</taxon>
        <taxon>Discoba</taxon>
        <taxon>Euglenozoa</taxon>
        <taxon>Kinetoplastea</taxon>
        <taxon>Metakinetoplastina</taxon>
        <taxon>Trypanosomatida</taxon>
        <taxon>Trypanosomatidae</taxon>
        <taxon>Leishmaniinae</taxon>
        <taxon>Leishmania</taxon>
    </lineage>
</organism>
<name>A0A836GZT9_9TRYP</name>
<gene>
    <name evidence="2" type="ORF">LSCM4_07872</name>
</gene>
<feature type="region of interest" description="Disordered" evidence="1">
    <location>
        <begin position="879"/>
        <end position="921"/>
    </location>
</feature>
<dbReference type="AlphaFoldDB" id="A0A836GZT9"/>
<feature type="compositionally biased region" description="Acidic residues" evidence="1">
    <location>
        <begin position="895"/>
        <end position="908"/>
    </location>
</feature>
<dbReference type="RefSeq" id="XP_067064799.1">
    <property type="nucleotide sequence ID" value="XM_067209749.1"/>
</dbReference>
<keyword evidence="3" id="KW-1185">Reference proteome</keyword>
<dbReference type="Proteomes" id="UP000674143">
    <property type="component" value="Chromosome 13"/>
</dbReference>
<dbReference type="PANTHER" id="PTHR18460:SF3">
    <property type="entry name" value="TELO2-INTERACTING PROTEIN 1 HOMOLOG"/>
    <property type="match status" value="1"/>
</dbReference>